<gene>
    <name evidence="3" type="ORF">PFLG_03075</name>
</gene>
<name>A0A0L0D0V6_PLAFA</name>
<feature type="compositionally biased region" description="Basic and acidic residues" evidence="1">
    <location>
        <begin position="82"/>
        <end position="108"/>
    </location>
</feature>
<dbReference type="EMBL" id="GG664935">
    <property type="protein sequence ID" value="KNC38167.1"/>
    <property type="molecule type" value="Genomic_DNA"/>
</dbReference>
<sequence>MWRSHKTSILTIVSVFFAHIFIYFIICNAIRKNLNENISMNDVSYHEVAQMKAYNWFNTNPVYVLKQYSKKRGVQHPTNSYHKNEKNEKNEKDIMEFKMKKDPTTKNDKSKKYNFLDSYRSIFFNQEIKPKERETHDTIIKMDDLKIREIS</sequence>
<feature type="region of interest" description="Disordered" evidence="1">
    <location>
        <begin position="74"/>
        <end position="108"/>
    </location>
</feature>
<protein>
    <submittedName>
        <fullName evidence="3">Uncharacterized protein</fullName>
    </submittedName>
</protein>
<dbReference type="Proteomes" id="UP000054566">
    <property type="component" value="Unassembled WGS sequence"/>
</dbReference>
<evidence type="ECO:0000313" key="3">
    <source>
        <dbReference type="EMBL" id="KNC38167.1"/>
    </source>
</evidence>
<keyword evidence="2" id="KW-0472">Membrane</keyword>
<proteinExistence type="predicted"/>
<accession>A0A0L0D0V6</accession>
<evidence type="ECO:0000313" key="4">
    <source>
        <dbReference type="Proteomes" id="UP000054566"/>
    </source>
</evidence>
<feature type="transmembrane region" description="Helical" evidence="2">
    <location>
        <begin position="7"/>
        <end position="26"/>
    </location>
</feature>
<reference evidence="4" key="1">
    <citation type="submission" date="2015-07" db="EMBL/GenBank/DDBJ databases">
        <title>Annotation of Plasmodium falciparum RAJ116.</title>
        <authorList>
            <consortium name="The Broad Institute Genome Sequencing Platform"/>
            <person name="Volkman S.K."/>
            <person name="Neafsey D.E."/>
            <person name="Dash A.P."/>
            <person name="Chitnis C.E."/>
            <person name="Hartl D.L."/>
            <person name="Young S.K."/>
            <person name="Zeng Q."/>
            <person name="Koehrsen M."/>
            <person name="Alvarado L."/>
            <person name="Berlin A."/>
            <person name="Borenstein D."/>
            <person name="Chapman S.B."/>
            <person name="Chen Z."/>
            <person name="Engels R."/>
            <person name="Freedman E."/>
            <person name="Gellesch M."/>
            <person name="Goldberg J."/>
            <person name="Griggs A."/>
            <person name="Gujja S."/>
            <person name="Heilman E.R."/>
            <person name="Heiman D.I."/>
            <person name="Howarth C."/>
            <person name="Jen D."/>
            <person name="Larson L."/>
            <person name="Mehta T."/>
            <person name="Neiman D."/>
            <person name="Park D."/>
            <person name="Pearson M."/>
            <person name="Roberts A."/>
            <person name="Saif S."/>
            <person name="Shea T."/>
            <person name="Shenoy N."/>
            <person name="Sisk P."/>
            <person name="Stolte C."/>
            <person name="Sykes S."/>
            <person name="Walk T."/>
            <person name="White J."/>
            <person name="Yandava C."/>
            <person name="Haas B."/>
            <person name="Henn M.R."/>
            <person name="Nusbaum C."/>
            <person name="Birren B."/>
        </authorList>
    </citation>
    <scope>NUCLEOTIDE SEQUENCE [LARGE SCALE GENOMIC DNA]</scope>
    <source>
        <strain evidence="4">RAJ116</strain>
    </source>
</reference>
<organism evidence="3 4">
    <name type="scientific">Plasmodium falciparum RAJ116</name>
    <dbReference type="NCBI Taxonomy" id="580058"/>
    <lineage>
        <taxon>Eukaryota</taxon>
        <taxon>Sar</taxon>
        <taxon>Alveolata</taxon>
        <taxon>Apicomplexa</taxon>
        <taxon>Aconoidasida</taxon>
        <taxon>Haemosporida</taxon>
        <taxon>Plasmodiidae</taxon>
        <taxon>Plasmodium</taxon>
        <taxon>Plasmodium (Laverania)</taxon>
    </lineage>
</organism>
<keyword evidence="2" id="KW-1133">Transmembrane helix</keyword>
<feature type="non-terminal residue" evidence="3">
    <location>
        <position position="151"/>
    </location>
</feature>
<evidence type="ECO:0000256" key="2">
    <source>
        <dbReference type="SAM" id="Phobius"/>
    </source>
</evidence>
<reference evidence="4" key="2">
    <citation type="submission" date="2015-07" db="EMBL/GenBank/DDBJ databases">
        <title>The genome sequence of Plasmodium falciparum RAJ116.</title>
        <authorList>
            <consortium name="The Broad Institute Genome Sequencing Platform"/>
            <person name="Volkman S.K."/>
            <person name="Neafsey D.E."/>
            <person name="Dash A.P."/>
            <person name="Chitnis C.E."/>
            <person name="Hartl D.L."/>
            <person name="Young S.K."/>
            <person name="Kodira C.D."/>
            <person name="Zeng Q."/>
            <person name="Koehrsen M."/>
            <person name="Godfrey P."/>
            <person name="Alvarado L."/>
            <person name="Berlin A."/>
            <person name="Borenstein D."/>
            <person name="Chen Z."/>
            <person name="Engels R."/>
            <person name="Freedman E."/>
            <person name="Gellesch M."/>
            <person name="Goldberg J."/>
            <person name="Griggs A."/>
            <person name="Gujja S."/>
            <person name="Heiman D."/>
            <person name="Hepburn T."/>
            <person name="Howarth C."/>
            <person name="Jen D."/>
            <person name="Larson L."/>
            <person name="Lewis B."/>
            <person name="Mehta T."/>
            <person name="Park D."/>
            <person name="Pearson M."/>
            <person name="Roberts A."/>
            <person name="Saif S."/>
            <person name="Shea T."/>
            <person name="Shenoy N."/>
            <person name="Sisk P."/>
            <person name="Stolte C."/>
            <person name="Sykes S."/>
            <person name="Walk T."/>
            <person name="White J."/>
            <person name="Yandava C."/>
            <person name="Wirth D.F."/>
            <person name="Nusbaum C."/>
            <person name="Birren B."/>
        </authorList>
    </citation>
    <scope>NUCLEOTIDE SEQUENCE [LARGE SCALE GENOMIC DNA]</scope>
    <source>
        <strain evidence="4">RAJ116</strain>
    </source>
</reference>
<evidence type="ECO:0000256" key="1">
    <source>
        <dbReference type="SAM" id="MobiDB-lite"/>
    </source>
</evidence>
<dbReference type="AlphaFoldDB" id="A0A0L0D0V6"/>
<keyword evidence="2" id="KW-0812">Transmembrane</keyword>